<dbReference type="EMBL" id="JAGFBF010000001">
    <property type="protein sequence ID" value="MBO2989062.1"/>
    <property type="molecule type" value="Genomic_DNA"/>
</dbReference>
<evidence type="ECO:0000256" key="1">
    <source>
        <dbReference type="ARBA" id="ARBA00022679"/>
    </source>
</evidence>
<keyword evidence="3 6" id="KW-0460">Magnesium</keyword>
<organism evidence="9 10">
    <name type="scientific">Leucobacter tardus</name>
    <dbReference type="NCBI Taxonomy" id="501483"/>
    <lineage>
        <taxon>Bacteria</taxon>
        <taxon>Bacillati</taxon>
        <taxon>Actinomycetota</taxon>
        <taxon>Actinomycetes</taxon>
        <taxon>Micrococcales</taxon>
        <taxon>Microbacteriaceae</taxon>
        <taxon>Leucobacter</taxon>
    </lineage>
</organism>
<keyword evidence="1 6" id="KW-0808">Transferase</keyword>
<accession>A0A939QC47</accession>
<dbReference type="HAMAP" id="MF_01659">
    <property type="entry name" value="MenD"/>
    <property type="match status" value="1"/>
</dbReference>
<dbReference type="AlphaFoldDB" id="A0A939QC47"/>
<evidence type="ECO:0000256" key="3">
    <source>
        <dbReference type="ARBA" id="ARBA00022842"/>
    </source>
</evidence>
<evidence type="ECO:0000259" key="8">
    <source>
        <dbReference type="Pfam" id="PF02776"/>
    </source>
</evidence>
<proteinExistence type="inferred from homology"/>
<dbReference type="Gene3D" id="3.40.50.1220">
    <property type="entry name" value="TPP-binding domain"/>
    <property type="match status" value="1"/>
</dbReference>
<comment type="pathway">
    <text evidence="6">Quinol/quinone metabolism; 1,4-dihydroxy-2-naphthoate biosynthesis; 1,4-dihydroxy-2-naphthoate from chorismate: step 2/7.</text>
</comment>
<keyword evidence="10" id="KW-1185">Reference proteome</keyword>
<gene>
    <name evidence="6 9" type="primary">menD</name>
    <name evidence="9" type="ORF">J4H85_03485</name>
</gene>
<dbReference type="GO" id="GO:0030976">
    <property type="term" value="F:thiamine pyrophosphate binding"/>
    <property type="evidence" value="ECO:0007669"/>
    <property type="project" value="UniProtKB-UniRule"/>
</dbReference>
<evidence type="ECO:0000313" key="10">
    <source>
        <dbReference type="Proteomes" id="UP000668403"/>
    </source>
</evidence>
<keyword evidence="4 6" id="KW-0786">Thiamine pyrophosphate</keyword>
<comment type="cofactor">
    <cofactor evidence="6">
        <name>thiamine diphosphate</name>
        <dbReference type="ChEBI" id="CHEBI:58937"/>
    </cofactor>
    <text evidence="6">Binds 1 thiamine pyrophosphate per subunit.</text>
</comment>
<keyword evidence="2 6" id="KW-0479">Metal-binding</keyword>
<comment type="caution">
    <text evidence="9">The sequence shown here is derived from an EMBL/GenBank/DDBJ whole genome shotgun (WGS) entry which is preliminary data.</text>
</comment>
<dbReference type="Pfam" id="PF02776">
    <property type="entry name" value="TPP_enzyme_N"/>
    <property type="match status" value="1"/>
</dbReference>
<dbReference type="InterPro" id="IPR029061">
    <property type="entry name" value="THDP-binding"/>
</dbReference>
<dbReference type="PANTHER" id="PTHR42916:SF1">
    <property type="entry name" value="PROTEIN PHYLLO, CHLOROPLASTIC"/>
    <property type="match status" value="1"/>
</dbReference>
<dbReference type="GO" id="GO:0000287">
    <property type="term" value="F:magnesium ion binding"/>
    <property type="evidence" value="ECO:0007669"/>
    <property type="project" value="UniProtKB-UniRule"/>
</dbReference>
<dbReference type="PANTHER" id="PTHR42916">
    <property type="entry name" value="2-SUCCINYL-5-ENOLPYRUVYL-6-HYDROXY-3-CYCLOHEXENE-1-CARBOXYLATE SYNTHASE"/>
    <property type="match status" value="1"/>
</dbReference>
<comment type="similarity">
    <text evidence="6">Belongs to the TPP enzyme family. MenD subfamily.</text>
</comment>
<evidence type="ECO:0000256" key="7">
    <source>
        <dbReference type="SAM" id="MobiDB-lite"/>
    </source>
</evidence>
<dbReference type="Proteomes" id="UP000668403">
    <property type="component" value="Unassembled WGS sequence"/>
</dbReference>
<name>A0A939QC47_9MICO</name>
<keyword evidence="6" id="KW-0474">Menaquinone biosynthesis</keyword>
<evidence type="ECO:0000313" key="9">
    <source>
        <dbReference type="EMBL" id="MBO2989062.1"/>
    </source>
</evidence>
<dbReference type="CDD" id="cd02009">
    <property type="entry name" value="TPP_SHCHC_synthase"/>
    <property type="match status" value="1"/>
</dbReference>
<feature type="region of interest" description="Disordered" evidence="7">
    <location>
        <begin position="191"/>
        <end position="236"/>
    </location>
</feature>
<sequence length="597" mass="62413">MNGSPAGASPAQAFATRLIGALVSEGVRDIVVCPGSRSQALALAAASAEARGEVRLHVRIDERSAAFFALGVARETGMPAPVVVTSGSAVANLAPAAVEAAEGRVPLILLTADRPAELRGIRSNQTTRQSGLFRDVLRWSCDAPPPEDAESGRAAVGALARRAVHAATGMDGGSAAGPVQLNLAFREPLSGPEEVEGAGVDDAAADGGRRATGNDDEMRPPVPAGAGETAEEAQTSDVYVHGDDALTVVIAGSGAGERAEAFARAAGLPLLAEVVSGARFGREAIAAYATLLDDPSVGGLVERAIVFGHPTLTRQVPALLKRDDVEVVVIDPHADAEHYDPSRGARVVRGAVVADDHDPRGMRRWLGAWVVRDREIVAERSTVHEPDVTAATAQGYKDRNAYARAEVASMREPLTREMLAESVWRATWPHDRLVLAASRLVRVLDGLAAPRRVAVHANRGVAGIDGTIATALGIAAASQADEDPARAAGTTRVLLGDLALLHDAGSLFLPPSETRPRVQLLVANDGGGTIFDGLEVAGTAGAEAFDRVMYTPQAVRLEALAQAYGWRYVRVESRVELDRLCTSPVTEPTLVEVPVAR</sequence>
<dbReference type="InterPro" id="IPR004433">
    <property type="entry name" value="MenaQ_synth_MenD"/>
</dbReference>
<feature type="compositionally biased region" description="Basic and acidic residues" evidence="7">
    <location>
        <begin position="207"/>
        <end position="219"/>
    </location>
</feature>
<dbReference type="GO" id="GO:0030145">
    <property type="term" value="F:manganese ion binding"/>
    <property type="evidence" value="ECO:0007669"/>
    <property type="project" value="UniProtKB-UniRule"/>
</dbReference>
<dbReference type="SUPFAM" id="SSF52518">
    <property type="entry name" value="Thiamin diphosphate-binding fold (THDP-binding)"/>
    <property type="match status" value="2"/>
</dbReference>
<dbReference type="Gene3D" id="3.40.50.970">
    <property type="match status" value="2"/>
</dbReference>
<evidence type="ECO:0000256" key="6">
    <source>
        <dbReference type="HAMAP-Rule" id="MF_01659"/>
    </source>
</evidence>
<protein>
    <recommendedName>
        <fullName evidence="6">2-succinyl-5-enolpyruvyl-6-hydroxy-3-cyclohexene-1-carboxylate synthase</fullName>
        <shortName evidence="6">SEPHCHC synthase</shortName>
        <ecNumber evidence="6">2.2.1.9</ecNumber>
    </recommendedName>
    <alternativeName>
        <fullName evidence="6">Menaquinone biosynthesis protein MenD</fullName>
    </alternativeName>
</protein>
<dbReference type="GO" id="GO:0070204">
    <property type="term" value="F:2-succinyl-5-enolpyruvyl-6-hydroxy-3-cyclohexene-1-carboxylic-acid synthase activity"/>
    <property type="evidence" value="ECO:0007669"/>
    <property type="project" value="UniProtKB-UniRule"/>
</dbReference>
<comment type="function">
    <text evidence="6">Catalyzes the thiamine diphosphate-dependent decarboxylation of 2-oxoglutarate and the subsequent addition of the resulting succinic semialdehyde-thiamine pyrophosphate anion to isochorismate to yield 2-succinyl-5-enolpyruvyl-6-hydroxy-3-cyclohexene-1-carboxylate (SEPHCHC).</text>
</comment>
<dbReference type="GO" id="GO:0009234">
    <property type="term" value="P:menaquinone biosynthetic process"/>
    <property type="evidence" value="ECO:0007669"/>
    <property type="project" value="UniProtKB-UniRule"/>
</dbReference>
<comment type="catalytic activity">
    <reaction evidence="6">
        <text>isochorismate + 2-oxoglutarate + H(+) = 5-enolpyruvoyl-6-hydroxy-2-succinyl-cyclohex-3-ene-1-carboxylate + CO2</text>
        <dbReference type="Rhea" id="RHEA:25593"/>
        <dbReference type="ChEBI" id="CHEBI:15378"/>
        <dbReference type="ChEBI" id="CHEBI:16526"/>
        <dbReference type="ChEBI" id="CHEBI:16810"/>
        <dbReference type="ChEBI" id="CHEBI:29780"/>
        <dbReference type="ChEBI" id="CHEBI:58818"/>
        <dbReference type="EC" id="2.2.1.9"/>
    </reaction>
</comment>
<comment type="cofactor">
    <cofactor evidence="6">
        <name>Mg(2+)</name>
        <dbReference type="ChEBI" id="CHEBI:18420"/>
    </cofactor>
    <cofactor evidence="6">
        <name>Mn(2+)</name>
        <dbReference type="ChEBI" id="CHEBI:29035"/>
    </cofactor>
</comment>
<dbReference type="PIRSF" id="PIRSF004983">
    <property type="entry name" value="MenD"/>
    <property type="match status" value="1"/>
</dbReference>
<evidence type="ECO:0000256" key="5">
    <source>
        <dbReference type="ARBA" id="ARBA00023211"/>
    </source>
</evidence>
<reference evidence="9" key="1">
    <citation type="submission" date="2021-03" db="EMBL/GenBank/DDBJ databases">
        <title>Leucobacter chromiisoli sp. nov., isolated from chromium-containing soil of chemical plant.</title>
        <authorList>
            <person name="Xu Z."/>
        </authorList>
    </citation>
    <scope>NUCLEOTIDE SEQUENCE</scope>
    <source>
        <strain evidence="9">K 70/01</strain>
    </source>
</reference>
<dbReference type="RefSeq" id="WP_208236890.1">
    <property type="nucleotide sequence ID" value="NZ_BAAAQU010000001.1"/>
</dbReference>
<dbReference type="EC" id="2.2.1.9" evidence="6"/>
<evidence type="ECO:0000256" key="2">
    <source>
        <dbReference type="ARBA" id="ARBA00022723"/>
    </source>
</evidence>
<dbReference type="NCBIfam" id="TIGR00173">
    <property type="entry name" value="menD"/>
    <property type="match status" value="1"/>
</dbReference>
<feature type="compositionally biased region" description="Low complexity" evidence="7">
    <location>
        <begin position="197"/>
        <end position="206"/>
    </location>
</feature>
<comment type="pathway">
    <text evidence="6">Quinol/quinone metabolism; menaquinone biosynthesis.</text>
</comment>
<feature type="domain" description="Thiamine pyrophosphate enzyme N-terminal TPP-binding" evidence="8">
    <location>
        <begin position="15"/>
        <end position="125"/>
    </location>
</feature>
<keyword evidence="5 6" id="KW-0464">Manganese</keyword>
<dbReference type="InterPro" id="IPR012001">
    <property type="entry name" value="Thiamin_PyroP_enz_TPP-bd_dom"/>
</dbReference>
<dbReference type="CDD" id="cd07037">
    <property type="entry name" value="TPP_PYR_MenD"/>
    <property type="match status" value="1"/>
</dbReference>
<comment type="subunit">
    <text evidence="6">Homodimer.</text>
</comment>
<evidence type="ECO:0000256" key="4">
    <source>
        <dbReference type="ARBA" id="ARBA00023052"/>
    </source>
</evidence>